<dbReference type="Gene3D" id="2.30.280.10">
    <property type="entry name" value="SRA-YDG"/>
    <property type="match status" value="1"/>
</dbReference>
<dbReference type="GO" id="GO:0044027">
    <property type="term" value="P:negative regulation of gene expression via chromosomal CpG island methylation"/>
    <property type="evidence" value="ECO:0007669"/>
    <property type="project" value="TreeGrafter"/>
</dbReference>
<gene>
    <name evidence="5" type="ORF">BN1708_005592</name>
    <name evidence="4" type="ORF">BN1723_009071</name>
</gene>
<dbReference type="STRING" id="100787.A0A0G4MBY6"/>
<evidence type="ECO:0000313" key="6">
    <source>
        <dbReference type="Proteomes" id="UP000044602"/>
    </source>
</evidence>
<dbReference type="AlphaFoldDB" id="A0A0G4MBY6"/>
<keyword evidence="6" id="KW-1185">Reference proteome</keyword>
<evidence type="ECO:0000256" key="1">
    <source>
        <dbReference type="ARBA" id="ARBA00023242"/>
    </source>
</evidence>
<keyword evidence="1 2" id="KW-0539">Nucleus</keyword>
<dbReference type="SMART" id="SM00466">
    <property type="entry name" value="SRA"/>
    <property type="match status" value="1"/>
</dbReference>
<protein>
    <recommendedName>
        <fullName evidence="3">YDG domain-containing protein</fullName>
    </recommendedName>
</protein>
<name>A0A0G4MBY6_VERLO</name>
<accession>A0A0G4MBY6</accession>
<comment type="subcellular location">
    <subcellularLocation>
        <location evidence="2">Nucleus</location>
    </subcellularLocation>
</comment>
<dbReference type="GO" id="GO:0061630">
    <property type="term" value="F:ubiquitin protein ligase activity"/>
    <property type="evidence" value="ECO:0007669"/>
    <property type="project" value="TreeGrafter"/>
</dbReference>
<evidence type="ECO:0000259" key="3">
    <source>
        <dbReference type="PROSITE" id="PS51015"/>
    </source>
</evidence>
<dbReference type="EMBL" id="CVQI01001447">
    <property type="protein sequence ID" value="CRK09397.1"/>
    <property type="molecule type" value="Genomic_DNA"/>
</dbReference>
<sequence length="375" mass="40992">MASAAAPAATGDSIELPIVDNDQNFIIRECSNAIAKLIVLSKRQQAPTDEVRRVILFFNWLETRTWGPYHVTADIKKKLINSLAAINNNSRPEGLQYFTPEIRTRAEALHTRWTATNVEDGIVAAGSDNGGDDGGSGTEVIVASSTRNRTSATSNTETLRLPHRAHPIFGRNGIMHGLFITGSKRKTYGINPIYKNEQRDSSPIGDNGLTAGDWWPLQSAAVFNGAHGSWSGGIAGKKEGGAVSIVTSGHYEDLDRDDGDTLFYSGSGSHDNTDPNVVKDTSGTQLMRTAQNKGNHIRVLRSSSGGGGSWCPSIGIRYDGLYRIVGRRTLKNRLGGVYEQFELHRLPGQQPLNTIRRQIPTGQQKRLYEEMKNGY</sequence>
<feature type="non-terminal residue" evidence="5">
    <location>
        <position position="375"/>
    </location>
</feature>
<dbReference type="Proteomes" id="UP000044602">
    <property type="component" value="Unassembled WGS sequence"/>
</dbReference>
<dbReference type="InterPro" id="IPR003105">
    <property type="entry name" value="SRA_YDG"/>
</dbReference>
<evidence type="ECO:0000256" key="2">
    <source>
        <dbReference type="PROSITE-ProRule" id="PRU00358"/>
    </source>
</evidence>
<dbReference type="GO" id="GO:0005634">
    <property type="term" value="C:nucleus"/>
    <property type="evidence" value="ECO:0007669"/>
    <property type="project" value="UniProtKB-SubCell"/>
</dbReference>
<reference evidence="6 7" key="1">
    <citation type="submission" date="2015-05" db="EMBL/GenBank/DDBJ databases">
        <authorList>
            <person name="Fogelqvist Johan"/>
        </authorList>
    </citation>
    <scope>NUCLEOTIDE SEQUENCE [LARGE SCALE GENOMIC DNA]</scope>
    <source>
        <strain evidence="5">VL1</strain>
        <strain evidence="4">VL2</strain>
    </source>
</reference>
<dbReference type="EMBL" id="CVQH01021862">
    <property type="protein sequence ID" value="CRK31792.1"/>
    <property type="molecule type" value="Genomic_DNA"/>
</dbReference>
<evidence type="ECO:0000313" key="5">
    <source>
        <dbReference type="EMBL" id="CRK31792.1"/>
    </source>
</evidence>
<dbReference type="SUPFAM" id="SSF88697">
    <property type="entry name" value="PUA domain-like"/>
    <property type="match status" value="1"/>
</dbReference>
<dbReference type="GO" id="GO:0016567">
    <property type="term" value="P:protein ubiquitination"/>
    <property type="evidence" value="ECO:0007669"/>
    <property type="project" value="TreeGrafter"/>
</dbReference>
<evidence type="ECO:0000313" key="4">
    <source>
        <dbReference type="EMBL" id="CRK09397.1"/>
    </source>
</evidence>
<dbReference type="Pfam" id="PF02182">
    <property type="entry name" value="SAD_SRA"/>
    <property type="match status" value="1"/>
</dbReference>
<dbReference type="Proteomes" id="UP000045706">
    <property type="component" value="Unassembled WGS sequence"/>
</dbReference>
<dbReference type="InterPro" id="IPR045134">
    <property type="entry name" value="UHRF1/2-like"/>
</dbReference>
<feature type="domain" description="YDG" evidence="3">
    <location>
        <begin position="204"/>
        <end position="345"/>
    </location>
</feature>
<dbReference type="InterPro" id="IPR036987">
    <property type="entry name" value="SRA-YDG_sf"/>
</dbReference>
<evidence type="ECO:0000313" key="7">
    <source>
        <dbReference type="Proteomes" id="UP000045706"/>
    </source>
</evidence>
<proteinExistence type="predicted"/>
<dbReference type="PANTHER" id="PTHR14140:SF27">
    <property type="entry name" value="OS04G0289800 PROTEIN"/>
    <property type="match status" value="1"/>
</dbReference>
<dbReference type="PANTHER" id="PTHR14140">
    <property type="entry name" value="E3 UBIQUITIN-PROTEIN LIGASE UHRF-RELATED"/>
    <property type="match status" value="1"/>
</dbReference>
<organism evidence="5 6">
    <name type="scientific">Verticillium longisporum</name>
    <name type="common">Verticillium dahliae var. longisporum</name>
    <dbReference type="NCBI Taxonomy" id="100787"/>
    <lineage>
        <taxon>Eukaryota</taxon>
        <taxon>Fungi</taxon>
        <taxon>Dikarya</taxon>
        <taxon>Ascomycota</taxon>
        <taxon>Pezizomycotina</taxon>
        <taxon>Sordariomycetes</taxon>
        <taxon>Hypocreomycetidae</taxon>
        <taxon>Glomerellales</taxon>
        <taxon>Plectosphaerellaceae</taxon>
        <taxon>Verticillium</taxon>
    </lineage>
</organism>
<dbReference type="PROSITE" id="PS51015">
    <property type="entry name" value="YDG"/>
    <property type="match status" value="1"/>
</dbReference>
<dbReference type="InterPro" id="IPR015947">
    <property type="entry name" value="PUA-like_sf"/>
</dbReference>